<protein>
    <submittedName>
        <fullName evidence="2">SDR family oxidoreductase</fullName>
    </submittedName>
</protein>
<gene>
    <name evidence="2" type="ORF">E3O10_16435</name>
</gene>
<evidence type="ECO:0000313" key="2">
    <source>
        <dbReference type="EMBL" id="TFB84249.1"/>
    </source>
</evidence>
<organism evidence="2 3">
    <name type="scientific">Cryobacterium luteum</name>
    <dbReference type="NCBI Taxonomy" id="1424661"/>
    <lineage>
        <taxon>Bacteria</taxon>
        <taxon>Bacillati</taxon>
        <taxon>Actinomycetota</taxon>
        <taxon>Actinomycetes</taxon>
        <taxon>Micrococcales</taxon>
        <taxon>Microbacteriaceae</taxon>
        <taxon>Cryobacterium</taxon>
    </lineage>
</organism>
<sequence>MNKPTVLVIGPHGVVGGAIARNLTADETWDVITASRRGAPAGLNARHLSVDLLNPQALTDAETLGQVTHLVYAAYAERPTMAETTAPNLTMLTHVLDGLTAVGAPLEHVVLIGGGKSYGEHLGAYKTPAKESDPRFLGPIFYNDQEDLLASRADRDGFTYSVLRPDVVIGFSLGSPMNLLNTIGVYASLSKAAGVPLRFPGTAGAWTALHQITDADLLASAVSWALTADAARGEIFNVTNGDQFRWKHIWEDIANAFNMPTAAPQLMSLAAQMFDKEPAWNALRAAHGLRPIPYGQLTSWQFTDSLWSADFDMVQSTIKIRQAGFPDSLDSHHNIATKLRQLRRDKYVP</sequence>
<dbReference type="InterPro" id="IPR036291">
    <property type="entry name" value="NAD(P)-bd_dom_sf"/>
</dbReference>
<dbReference type="STRING" id="1424661.SAMN05216281_13214"/>
<dbReference type="EMBL" id="SOFF01000047">
    <property type="protein sequence ID" value="TFB84249.1"/>
    <property type="molecule type" value="Genomic_DNA"/>
</dbReference>
<dbReference type="AlphaFoldDB" id="A0A1H8LVG6"/>
<dbReference type="RefSeq" id="WP_092112724.1">
    <property type="nucleotide sequence ID" value="NZ_FOCN01000032.1"/>
</dbReference>
<dbReference type="CDD" id="cd08948">
    <property type="entry name" value="5beta-POR_like_SDR_a"/>
    <property type="match status" value="1"/>
</dbReference>
<proteinExistence type="predicted"/>
<evidence type="ECO:0000313" key="3">
    <source>
        <dbReference type="Proteomes" id="UP000297654"/>
    </source>
</evidence>
<dbReference type="SUPFAM" id="SSF51735">
    <property type="entry name" value="NAD(P)-binding Rossmann-fold domains"/>
    <property type="match status" value="1"/>
</dbReference>
<evidence type="ECO:0000259" key="1">
    <source>
        <dbReference type="Pfam" id="PF22917"/>
    </source>
</evidence>
<dbReference type="Proteomes" id="UP000297654">
    <property type="component" value="Unassembled WGS sequence"/>
</dbReference>
<dbReference type="OrthoDB" id="4392084at2"/>
<dbReference type="PANTHER" id="PTHR32487">
    <property type="entry name" value="3-OXO-DELTA(4,5)-STEROID 5-BETA-REDUCTASE"/>
    <property type="match status" value="1"/>
</dbReference>
<name>A0A1H8LVG6_9MICO</name>
<feature type="domain" description="PRISE-like Rossmann-fold" evidence="1">
    <location>
        <begin position="63"/>
        <end position="290"/>
    </location>
</feature>
<keyword evidence="3" id="KW-1185">Reference proteome</keyword>
<dbReference type="Pfam" id="PF22917">
    <property type="entry name" value="PRISE"/>
    <property type="match status" value="1"/>
</dbReference>
<dbReference type="Gene3D" id="3.40.50.720">
    <property type="entry name" value="NAD(P)-binding Rossmann-like Domain"/>
    <property type="match status" value="1"/>
</dbReference>
<comment type="caution">
    <text evidence="2">The sequence shown here is derived from an EMBL/GenBank/DDBJ whole genome shotgun (WGS) entry which is preliminary data.</text>
</comment>
<dbReference type="InterPro" id="IPR055222">
    <property type="entry name" value="PRISE-like_Rossmann-fold"/>
</dbReference>
<reference evidence="2 3" key="1">
    <citation type="submission" date="2019-03" db="EMBL/GenBank/DDBJ databases">
        <title>Genomics of glacier-inhabiting Cryobacterium strains.</title>
        <authorList>
            <person name="Liu Q."/>
            <person name="Xin Y.-H."/>
        </authorList>
    </citation>
    <scope>NUCLEOTIDE SEQUENCE [LARGE SCALE GENOMIC DNA]</scope>
    <source>
        <strain evidence="2 3">Hh15</strain>
    </source>
</reference>
<accession>A0A1H8LVG6</accession>
<dbReference type="PANTHER" id="PTHR32487:SF0">
    <property type="entry name" value="3-OXO-DELTA(4,5)-STEROID 5-BETA-REDUCTASE"/>
    <property type="match status" value="1"/>
</dbReference>